<name>K3X9W6_GLOUD</name>
<evidence type="ECO:0000313" key="5">
    <source>
        <dbReference type="EnsemblProtists" id="PYU1_T014015"/>
    </source>
</evidence>
<dbReference type="GO" id="GO:0005737">
    <property type="term" value="C:cytoplasm"/>
    <property type="evidence" value="ECO:0007669"/>
    <property type="project" value="TreeGrafter"/>
</dbReference>
<dbReference type="Gene3D" id="3.80.10.10">
    <property type="entry name" value="Ribonuclease Inhibitor"/>
    <property type="match status" value="3"/>
</dbReference>
<keyword evidence="1" id="KW-0433">Leucine-rich repeat</keyword>
<dbReference type="InterPro" id="IPR050216">
    <property type="entry name" value="LRR_domain-containing"/>
</dbReference>
<dbReference type="SMART" id="SM00369">
    <property type="entry name" value="LRR_TYP"/>
    <property type="match status" value="14"/>
</dbReference>
<evidence type="ECO:0000256" key="1">
    <source>
        <dbReference type="ARBA" id="ARBA00022614"/>
    </source>
</evidence>
<dbReference type="InterPro" id="IPR003591">
    <property type="entry name" value="Leu-rich_rpt_typical-subtyp"/>
</dbReference>
<dbReference type="VEuPathDB" id="FungiDB:PYU1_G013986"/>
<feature type="compositionally biased region" description="Basic and acidic residues" evidence="3">
    <location>
        <begin position="1"/>
        <end position="13"/>
    </location>
</feature>
<dbReference type="SUPFAM" id="SSF52058">
    <property type="entry name" value="L domain-like"/>
    <property type="match status" value="2"/>
</dbReference>
<dbReference type="InterPro" id="IPR001611">
    <property type="entry name" value="Leu-rich_rpt"/>
</dbReference>
<reference evidence="5" key="3">
    <citation type="submission" date="2015-02" db="UniProtKB">
        <authorList>
            <consortium name="EnsemblProtists"/>
        </authorList>
    </citation>
    <scope>IDENTIFICATION</scope>
    <source>
        <strain evidence="5">DAOM BR144</strain>
    </source>
</reference>
<dbReference type="PANTHER" id="PTHR48051:SF54">
    <property type="entry name" value="LEUCINE-RICH REPEAT-CONTAINING PROTEIN"/>
    <property type="match status" value="1"/>
</dbReference>
<dbReference type="InterPro" id="IPR032675">
    <property type="entry name" value="LRR_dom_sf"/>
</dbReference>
<dbReference type="PROSITE" id="PS51450">
    <property type="entry name" value="LRR"/>
    <property type="match status" value="4"/>
</dbReference>
<accession>K3X9W6</accession>
<feature type="region of interest" description="Disordered" evidence="3">
    <location>
        <begin position="668"/>
        <end position="736"/>
    </location>
</feature>
<reference evidence="6" key="2">
    <citation type="submission" date="2010-04" db="EMBL/GenBank/DDBJ databases">
        <authorList>
            <person name="Buell R."/>
            <person name="Hamilton J."/>
            <person name="Hostetler J."/>
        </authorList>
    </citation>
    <scope>NUCLEOTIDE SEQUENCE [LARGE SCALE GENOMIC DNA]</scope>
    <source>
        <strain evidence="6">DAOM:BR144</strain>
    </source>
</reference>
<dbReference type="FunFam" id="3.80.10.10:FF:000116">
    <property type="entry name" value="Leucine-rich repeat-containing protein 40"/>
    <property type="match status" value="1"/>
</dbReference>
<organism evidence="5 6">
    <name type="scientific">Globisporangium ultimum (strain ATCC 200006 / CBS 805.95 / DAOM BR144)</name>
    <name type="common">Pythium ultimum</name>
    <dbReference type="NCBI Taxonomy" id="431595"/>
    <lineage>
        <taxon>Eukaryota</taxon>
        <taxon>Sar</taxon>
        <taxon>Stramenopiles</taxon>
        <taxon>Oomycota</taxon>
        <taxon>Peronosporomycetes</taxon>
        <taxon>Pythiales</taxon>
        <taxon>Pythiaceae</taxon>
        <taxon>Globisporangium</taxon>
    </lineage>
</organism>
<dbReference type="Proteomes" id="UP000019132">
    <property type="component" value="Unassembled WGS sequence"/>
</dbReference>
<dbReference type="OMA" id="CMLHKLT"/>
<dbReference type="AlphaFoldDB" id="K3X9W6"/>
<dbReference type="SMART" id="SM00364">
    <property type="entry name" value="LRR_BAC"/>
    <property type="match status" value="11"/>
</dbReference>
<dbReference type="STRING" id="431595.K3X9W6"/>
<keyword evidence="6" id="KW-1185">Reference proteome</keyword>
<proteinExistence type="predicted"/>
<dbReference type="PANTHER" id="PTHR48051">
    <property type="match status" value="1"/>
</dbReference>
<keyword evidence="2" id="KW-0677">Repeat</keyword>
<dbReference type="InterPro" id="IPR055414">
    <property type="entry name" value="LRR_R13L4/SHOC2-like"/>
</dbReference>
<evidence type="ECO:0000256" key="3">
    <source>
        <dbReference type="SAM" id="MobiDB-lite"/>
    </source>
</evidence>
<dbReference type="Pfam" id="PF13855">
    <property type="entry name" value="LRR_8"/>
    <property type="match status" value="3"/>
</dbReference>
<evidence type="ECO:0000313" key="6">
    <source>
        <dbReference type="Proteomes" id="UP000019132"/>
    </source>
</evidence>
<feature type="compositionally biased region" description="Polar residues" evidence="3">
    <location>
        <begin position="18"/>
        <end position="27"/>
    </location>
</feature>
<sequence length="802" mass="88908">MERRHLSLRDARRLHAANGSTANSKSGGSHPHARAYRIARQSGSLNLSTREIKAFPHEILRLHELAEEDERSWDCAPLHKVDLSYNDIHELPVEVKEFAYLMSFKMRHNQLHELPDTFWELTKLTSLDLSNNLLVGTLSENLGQLVNLKELSLDGNNLSALPESTQQLENLEVLKLENNQLRSLPSQIGHLRRLHTLTAHSNQLAALPESFGLLANLTTLDLHKNNLKTTGDALVQLGSLRFLDLHQNKLDVFPELPTTQNPALDHVSLGFNALTSISESSILRVKDSITVLDVRENRLQTLPEKIAHLYRLKTLDMTNNDLNELPAGLGYLKDLNHLLVEGNPLRTIRRSVISGGSEVLKKYLRTRGGPPEGVDTLEEEFDEFALREKKQQDEVRLGVAASAESISSQHEYLFRDAASSGNLQLVGMGLMALPPHLQGHGKFNLSATLVQLNLSKNKLGSLPKEIGELAALQSLIAEECALTAIHPSIANLSQLQHLRLRKNLLKSEAIDAMISSDNQAGICGSLKELDLCNNVLTTVPVRLALLRSLDTLMLSFNRIQSLDGFLWASMQRLSILTLSDNQLESLGTVYDAEMLTSLSIENNNLRQIPAELGRCEHLRALLLGGNPQRSIRMNLIHEGTEAVLKYLRNRLPPDFASVPRTASKVAAVSVSERGGENIPPSNQSSAAPRTREPFSPMEKKRIRVNENQPSQSSQLSRETPPMTQNVPAQSNQAPLSAVPAQVSAAVDGGNDDQALNEMNSKILTLEKELESFGITAAKRFALKKELAMVRSQKIRLLRKLQP</sequence>
<dbReference type="eggNOG" id="KOG0472">
    <property type="taxonomic scope" value="Eukaryota"/>
</dbReference>
<dbReference type="SMART" id="SM00365">
    <property type="entry name" value="LRR_SD22"/>
    <property type="match status" value="6"/>
</dbReference>
<dbReference type="EnsemblProtists" id="PYU1_T014015">
    <property type="protein sequence ID" value="PYU1_T014015"/>
    <property type="gene ID" value="PYU1_G013986"/>
</dbReference>
<evidence type="ECO:0000256" key="2">
    <source>
        <dbReference type="ARBA" id="ARBA00022737"/>
    </source>
</evidence>
<feature type="region of interest" description="Disordered" evidence="3">
    <location>
        <begin position="1"/>
        <end position="32"/>
    </location>
</feature>
<feature type="domain" description="Disease resistance R13L4/SHOC-2-like LRR" evidence="4">
    <location>
        <begin position="135"/>
        <end position="246"/>
    </location>
</feature>
<dbReference type="EMBL" id="GL376616">
    <property type="status" value="NOT_ANNOTATED_CDS"/>
    <property type="molecule type" value="Genomic_DNA"/>
</dbReference>
<reference evidence="6" key="1">
    <citation type="journal article" date="2010" name="Genome Biol.">
        <title>Genome sequence of the necrotrophic plant pathogen Pythium ultimum reveals original pathogenicity mechanisms and effector repertoire.</title>
        <authorList>
            <person name="Levesque C.A."/>
            <person name="Brouwer H."/>
            <person name="Cano L."/>
            <person name="Hamilton J.P."/>
            <person name="Holt C."/>
            <person name="Huitema E."/>
            <person name="Raffaele S."/>
            <person name="Robideau G.P."/>
            <person name="Thines M."/>
            <person name="Win J."/>
            <person name="Zerillo M.M."/>
            <person name="Beakes G.W."/>
            <person name="Boore J.L."/>
            <person name="Busam D."/>
            <person name="Dumas B."/>
            <person name="Ferriera S."/>
            <person name="Fuerstenberg S.I."/>
            <person name="Gachon C.M."/>
            <person name="Gaulin E."/>
            <person name="Govers F."/>
            <person name="Grenville-Briggs L."/>
            <person name="Horner N."/>
            <person name="Hostetler J."/>
            <person name="Jiang R.H."/>
            <person name="Johnson J."/>
            <person name="Krajaejun T."/>
            <person name="Lin H."/>
            <person name="Meijer H.J."/>
            <person name="Moore B."/>
            <person name="Morris P."/>
            <person name="Phuntmart V."/>
            <person name="Puiu D."/>
            <person name="Shetty J."/>
            <person name="Stajich J.E."/>
            <person name="Tripathy S."/>
            <person name="Wawra S."/>
            <person name="van West P."/>
            <person name="Whitty B.R."/>
            <person name="Coutinho P.M."/>
            <person name="Henrissat B."/>
            <person name="Martin F."/>
            <person name="Thomas P.D."/>
            <person name="Tyler B.M."/>
            <person name="De Vries R.P."/>
            <person name="Kamoun S."/>
            <person name="Yandell M."/>
            <person name="Tisserat N."/>
            <person name="Buell C.R."/>
        </authorList>
    </citation>
    <scope>NUCLEOTIDE SEQUENCE</scope>
    <source>
        <strain evidence="6">DAOM:BR144</strain>
    </source>
</reference>
<protein>
    <recommendedName>
        <fullName evidence="4">Disease resistance R13L4/SHOC-2-like LRR domain-containing protein</fullName>
    </recommendedName>
</protein>
<dbReference type="Pfam" id="PF23598">
    <property type="entry name" value="LRR_14"/>
    <property type="match status" value="1"/>
</dbReference>
<dbReference type="HOGENOM" id="CLU_000288_18_23_1"/>
<evidence type="ECO:0000259" key="4">
    <source>
        <dbReference type="Pfam" id="PF23598"/>
    </source>
</evidence>
<dbReference type="InParanoid" id="K3X9W6"/>
<feature type="compositionally biased region" description="Polar residues" evidence="3">
    <location>
        <begin position="705"/>
        <end position="734"/>
    </location>
</feature>